<evidence type="ECO:0000256" key="3">
    <source>
        <dbReference type="ARBA" id="ARBA00022840"/>
    </source>
</evidence>
<dbReference type="Proteomes" id="UP000193355">
    <property type="component" value="Unassembled WGS sequence"/>
</dbReference>
<evidence type="ECO:0000313" key="6">
    <source>
        <dbReference type="Proteomes" id="UP000193355"/>
    </source>
</evidence>
<name>A0A1X7JUF7_9BACT</name>
<keyword evidence="2" id="KW-0547">Nucleotide-binding</keyword>
<dbReference type="EMBL" id="FXBB01000016">
    <property type="protein sequence ID" value="SMG31946.1"/>
    <property type="molecule type" value="Genomic_DNA"/>
</dbReference>
<dbReference type="RefSeq" id="WP_085544717.1">
    <property type="nucleotide sequence ID" value="NZ_FXBB01000016.1"/>
</dbReference>
<accession>A0A1X7JUF7</accession>
<keyword evidence="3 5" id="KW-0067">ATP-binding</keyword>
<keyword evidence="6" id="KW-1185">Reference proteome</keyword>
<dbReference type="OrthoDB" id="9802772at2"/>
<dbReference type="CDD" id="cd03257">
    <property type="entry name" value="ABC_NikE_OppD_transporters"/>
    <property type="match status" value="1"/>
</dbReference>
<dbReference type="GO" id="GO:0005524">
    <property type="term" value="F:ATP binding"/>
    <property type="evidence" value="ECO:0007669"/>
    <property type="project" value="UniProtKB-KW"/>
</dbReference>
<dbReference type="InterPro" id="IPR027417">
    <property type="entry name" value="P-loop_NTPase"/>
</dbReference>
<organism evidence="5 6">
    <name type="scientific">Dethiosulfovibrio salsuginis</name>
    <dbReference type="NCBI Taxonomy" id="561720"/>
    <lineage>
        <taxon>Bacteria</taxon>
        <taxon>Thermotogati</taxon>
        <taxon>Synergistota</taxon>
        <taxon>Synergistia</taxon>
        <taxon>Synergistales</taxon>
        <taxon>Dethiosulfovibrionaceae</taxon>
        <taxon>Dethiosulfovibrio</taxon>
    </lineage>
</organism>
<dbReference type="STRING" id="561720.SAMN06275492_11656"/>
<dbReference type="PROSITE" id="PS50893">
    <property type="entry name" value="ABC_TRANSPORTER_2"/>
    <property type="match status" value="1"/>
</dbReference>
<dbReference type="InterPro" id="IPR003593">
    <property type="entry name" value="AAA+_ATPase"/>
</dbReference>
<dbReference type="Pfam" id="PF00005">
    <property type="entry name" value="ABC_tran"/>
    <property type="match status" value="1"/>
</dbReference>
<protein>
    <submittedName>
        <fullName evidence="5">Peptide/nickel transport system ATP-binding protein/oligopeptide transport system ATP-binding protein</fullName>
    </submittedName>
</protein>
<dbReference type="SUPFAM" id="SSF52540">
    <property type="entry name" value="P-loop containing nucleoside triphosphate hydrolases"/>
    <property type="match status" value="1"/>
</dbReference>
<evidence type="ECO:0000256" key="1">
    <source>
        <dbReference type="ARBA" id="ARBA00022448"/>
    </source>
</evidence>
<dbReference type="InterPro" id="IPR003439">
    <property type="entry name" value="ABC_transporter-like_ATP-bd"/>
</dbReference>
<evidence type="ECO:0000313" key="5">
    <source>
        <dbReference type="EMBL" id="SMG31946.1"/>
    </source>
</evidence>
<evidence type="ECO:0000256" key="2">
    <source>
        <dbReference type="ARBA" id="ARBA00022741"/>
    </source>
</evidence>
<feature type="domain" description="ABC transporter" evidence="4">
    <location>
        <begin position="26"/>
        <end position="266"/>
    </location>
</feature>
<dbReference type="GO" id="GO:0015833">
    <property type="term" value="P:peptide transport"/>
    <property type="evidence" value="ECO:0007669"/>
    <property type="project" value="InterPro"/>
</dbReference>
<gene>
    <name evidence="5" type="ORF">SAMN06275492_11656</name>
</gene>
<dbReference type="Pfam" id="PF08352">
    <property type="entry name" value="oligo_HPY"/>
    <property type="match status" value="1"/>
</dbReference>
<dbReference type="PROSITE" id="PS00211">
    <property type="entry name" value="ABC_TRANSPORTER_1"/>
    <property type="match status" value="1"/>
</dbReference>
<dbReference type="NCBIfam" id="TIGR01727">
    <property type="entry name" value="oligo_HPY"/>
    <property type="match status" value="1"/>
</dbReference>
<dbReference type="Gene3D" id="3.40.50.300">
    <property type="entry name" value="P-loop containing nucleotide triphosphate hydrolases"/>
    <property type="match status" value="1"/>
</dbReference>
<dbReference type="GO" id="GO:0016887">
    <property type="term" value="F:ATP hydrolysis activity"/>
    <property type="evidence" value="ECO:0007669"/>
    <property type="project" value="InterPro"/>
</dbReference>
<dbReference type="PANTHER" id="PTHR43776">
    <property type="entry name" value="TRANSPORT ATP-BINDING PROTEIN"/>
    <property type="match status" value="1"/>
</dbReference>
<dbReference type="InterPro" id="IPR050319">
    <property type="entry name" value="ABC_transp_ATP-bind"/>
</dbReference>
<dbReference type="AlphaFoldDB" id="A0A1X7JUF7"/>
<dbReference type="SMART" id="SM00382">
    <property type="entry name" value="AAA"/>
    <property type="match status" value="1"/>
</dbReference>
<reference evidence="6" key="1">
    <citation type="submission" date="2017-04" db="EMBL/GenBank/DDBJ databases">
        <authorList>
            <person name="Varghese N."/>
            <person name="Submissions S."/>
        </authorList>
    </citation>
    <scope>NUCLEOTIDE SEQUENCE [LARGE SCALE GENOMIC DNA]</scope>
    <source>
        <strain evidence="6">USBA 82</strain>
    </source>
</reference>
<dbReference type="GO" id="GO:0055085">
    <property type="term" value="P:transmembrane transport"/>
    <property type="evidence" value="ECO:0007669"/>
    <property type="project" value="UniProtKB-ARBA"/>
</dbReference>
<evidence type="ECO:0000259" key="4">
    <source>
        <dbReference type="PROSITE" id="PS50893"/>
    </source>
</evidence>
<sequence>MSRLLEVTDLEQRFDLNTDFLSKLVFERGRLVKRERVVKAVNKVSFSMDKGEVFSIVGESGCGKSTVARTVIKLIEPKGGRIVYDGRDITGLSREEMLPLRKKMQMIFQDPYASLNPRQRVVDILTEPMIFHRAASSVEEAREKAMGLLSRVGIRPEQASRYPHQFSGGQRQRIGIARALAVEPEFIVADEPVSALDVSIQAQILNLMMDLKEELSLSYMFIAHDLSVVKHISDNLAVMYLGKIAEKGSKDHIFGNPLHPYTLALFSAIPRISGTSMRQGKNLEGEIPGAIDLPSGCFFHGRCPKAMDICSKTAPDEIEVEPGHMVSCHLYG</sequence>
<dbReference type="InterPro" id="IPR013563">
    <property type="entry name" value="Oligopep_ABC_C"/>
</dbReference>
<keyword evidence="1" id="KW-0813">Transport</keyword>
<dbReference type="FunFam" id="3.40.50.300:FF:000016">
    <property type="entry name" value="Oligopeptide ABC transporter ATP-binding component"/>
    <property type="match status" value="1"/>
</dbReference>
<proteinExistence type="predicted"/>
<dbReference type="InterPro" id="IPR017871">
    <property type="entry name" value="ABC_transporter-like_CS"/>
</dbReference>